<feature type="coiled-coil region" evidence="1">
    <location>
        <begin position="259"/>
        <end position="286"/>
    </location>
</feature>
<name>A0A5C5XLJ4_9PLAN</name>
<feature type="transmembrane region" description="Helical" evidence="3">
    <location>
        <begin position="79"/>
        <end position="100"/>
    </location>
</feature>
<sequence>MFARYKQRRRMLASNDSTNPESVDGESNSTAVDAPVPETKPTNALSQKEWKVNTPAVIKPAAVSEKKPTSQRSHSGKKAMLSVLRHFLAVLILCGIGYAYQKQQMTSLGSSSPVSEPFDPFSEWSSFGEAPGFNTSNSEAPGFSENKLSEPIPIPSDFKNKLPTDLVSLGESMTGTPKATPKETAPVPATQTNSRSRRTNTSLWDDPSSKVTESTEKPAKFENSDKFSNSIESTTTEKVTEQKRSPFGVPVPSDLEELVETTSKKFDQVENQKESLTKQVQESHQASVSPESWRQFTIGNGSQRTVCVLDDSISNNPGVLSALFASLRSEWLDGASSHQRLDVLIANPKSPLSEADLSRRISDLSPSRLVRVSRGMLDRGKLTFSSDQESIDALMSVPGSYRVTSELEISGVEPAHNYSSVDVQLPNTLENQEAATARLIYIALLAGWNNATYSPKLSSLAPTADESFNPFSEIKQEIIKNQEIVESIPAPPTEKIVENPFNRKMDHSDYKTTDDLIAGMFSASQNDPLLPAEDLQANAEQQFTETAEKFRERISTSPVEILPSPPIYQTKVQKRIDSSTKSFFRLPPPPQN</sequence>
<keyword evidence="1" id="KW-0175">Coiled coil</keyword>
<feature type="compositionally biased region" description="Basic residues" evidence="2">
    <location>
        <begin position="1"/>
        <end position="11"/>
    </location>
</feature>
<keyword evidence="5" id="KW-1185">Reference proteome</keyword>
<gene>
    <name evidence="4" type="ORF">Pan54_45790</name>
</gene>
<feature type="compositionally biased region" description="Polar residues" evidence="2">
    <location>
        <begin position="14"/>
        <end position="31"/>
    </location>
</feature>
<evidence type="ECO:0000256" key="1">
    <source>
        <dbReference type="SAM" id="Coils"/>
    </source>
</evidence>
<evidence type="ECO:0000313" key="5">
    <source>
        <dbReference type="Proteomes" id="UP000316095"/>
    </source>
</evidence>
<proteinExistence type="predicted"/>
<dbReference type="Proteomes" id="UP000316095">
    <property type="component" value="Unassembled WGS sequence"/>
</dbReference>
<feature type="region of interest" description="Disordered" evidence="2">
    <location>
        <begin position="123"/>
        <end position="251"/>
    </location>
</feature>
<evidence type="ECO:0000256" key="3">
    <source>
        <dbReference type="SAM" id="Phobius"/>
    </source>
</evidence>
<evidence type="ECO:0000256" key="2">
    <source>
        <dbReference type="SAM" id="MobiDB-lite"/>
    </source>
</evidence>
<dbReference type="OrthoDB" id="9869205at2"/>
<dbReference type="EMBL" id="SJPG01000001">
    <property type="protein sequence ID" value="TWT63820.1"/>
    <property type="molecule type" value="Genomic_DNA"/>
</dbReference>
<feature type="compositionally biased region" description="Polar residues" evidence="2">
    <location>
        <begin position="226"/>
        <end position="237"/>
    </location>
</feature>
<accession>A0A5C5XLJ4</accession>
<dbReference type="RefSeq" id="WP_146505600.1">
    <property type="nucleotide sequence ID" value="NZ_SJPG01000001.1"/>
</dbReference>
<keyword evidence="3" id="KW-1133">Transmembrane helix</keyword>
<feature type="compositionally biased region" description="Basic and acidic residues" evidence="2">
    <location>
        <begin position="213"/>
        <end position="225"/>
    </location>
</feature>
<dbReference type="AlphaFoldDB" id="A0A5C5XLJ4"/>
<evidence type="ECO:0000313" key="4">
    <source>
        <dbReference type="EMBL" id="TWT63820.1"/>
    </source>
</evidence>
<comment type="caution">
    <text evidence="4">The sequence shown here is derived from an EMBL/GenBank/DDBJ whole genome shotgun (WGS) entry which is preliminary data.</text>
</comment>
<feature type="region of interest" description="Disordered" evidence="2">
    <location>
        <begin position="1"/>
        <end position="46"/>
    </location>
</feature>
<organism evidence="4 5">
    <name type="scientific">Rubinisphaera italica</name>
    <dbReference type="NCBI Taxonomy" id="2527969"/>
    <lineage>
        <taxon>Bacteria</taxon>
        <taxon>Pseudomonadati</taxon>
        <taxon>Planctomycetota</taxon>
        <taxon>Planctomycetia</taxon>
        <taxon>Planctomycetales</taxon>
        <taxon>Planctomycetaceae</taxon>
        <taxon>Rubinisphaera</taxon>
    </lineage>
</organism>
<reference evidence="4 5" key="1">
    <citation type="submission" date="2019-02" db="EMBL/GenBank/DDBJ databases">
        <title>Deep-cultivation of Planctomycetes and their phenomic and genomic characterization uncovers novel biology.</title>
        <authorList>
            <person name="Wiegand S."/>
            <person name="Jogler M."/>
            <person name="Boedeker C."/>
            <person name="Pinto D."/>
            <person name="Vollmers J."/>
            <person name="Rivas-Marin E."/>
            <person name="Kohn T."/>
            <person name="Peeters S.H."/>
            <person name="Heuer A."/>
            <person name="Rast P."/>
            <person name="Oberbeckmann S."/>
            <person name="Bunk B."/>
            <person name="Jeske O."/>
            <person name="Meyerdierks A."/>
            <person name="Storesund J.E."/>
            <person name="Kallscheuer N."/>
            <person name="Luecker S."/>
            <person name="Lage O.M."/>
            <person name="Pohl T."/>
            <person name="Merkel B.J."/>
            <person name="Hornburger P."/>
            <person name="Mueller R.-W."/>
            <person name="Bruemmer F."/>
            <person name="Labrenz M."/>
            <person name="Spormann A.M."/>
            <person name="Op Den Camp H."/>
            <person name="Overmann J."/>
            <person name="Amann R."/>
            <person name="Jetten M.S.M."/>
            <person name="Mascher T."/>
            <person name="Medema M.H."/>
            <person name="Devos D.P."/>
            <person name="Kaster A.-K."/>
            <person name="Ovreas L."/>
            <person name="Rohde M."/>
            <person name="Galperin M.Y."/>
            <person name="Jogler C."/>
        </authorList>
    </citation>
    <scope>NUCLEOTIDE SEQUENCE [LARGE SCALE GENOMIC DNA]</scope>
    <source>
        <strain evidence="4 5">Pan54</strain>
    </source>
</reference>
<keyword evidence="3" id="KW-0472">Membrane</keyword>
<keyword evidence="3" id="KW-0812">Transmembrane</keyword>
<protein>
    <submittedName>
        <fullName evidence="4">Uncharacterized protein</fullName>
    </submittedName>
</protein>